<dbReference type="SUPFAM" id="SSF53383">
    <property type="entry name" value="PLP-dependent transferases"/>
    <property type="match status" value="1"/>
</dbReference>
<dbReference type="GO" id="GO:0030170">
    <property type="term" value="F:pyridoxal phosphate binding"/>
    <property type="evidence" value="ECO:0007669"/>
    <property type="project" value="TreeGrafter"/>
</dbReference>
<dbReference type="CDD" id="cd00616">
    <property type="entry name" value="AHBA_syn"/>
    <property type="match status" value="1"/>
</dbReference>
<dbReference type="InterPro" id="IPR000653">
    <property type="entry name" value="DegT/StrS_aminotransferase"/>
</dbReference>
<dbReference type="GO" id="GO:0000271">
    <property type="term" value="P:polysaccharide biosynthetic process"/>
    <property type="evidence" value="ECO:0007669"/>
    <property type="project" value="TreeGrafter"/>
</dbReference>
<evidence type="ECO:0000256" key="2">
    <source>
        <dbReference type="ARBA" id="ARBA00037999"/>
    </source>
</evidence>
<comment type="similarity">
    <text evidence="2 5">Belongs to the DegT/DnrJ/EryC1 family.</text>
</comment>
<dbReference type="Pfam" id="PF01041">
    <property type="entry name" value="DegT_DnrJ_EryC1"/>
    <property type="match status" value="1"/>
</dbReference>
<protein>
    <submittedName>
        <fullName evidence="6">dTDP-4-amino-4,6-dideoxygalactose transaminase</fullName>
    </submittedName>
</protein>
<organism evidence="6 7">
    <name type="scientific">Fibrobacter intestinalis</name>
    <dbReference type="NCBI Taxonomy" id="28122"/>
    <lineage>
        <taxon>Bacteria</taxon>
        <taxon>Pseudomonadati</taxon>
        <taxon>Fibrobacterota</taxon>
        <taxon>Fibrobacteria</taxon>
        <taxon>Fibrobacterales</taxon>
        <taxon>Fibrobacteraceae</taxon>
        <taxon>Fibrobacter</taxon>
    </lineage>
</organism>
<proteinExistence type="inferred from homology"/>
<dbReference type="InterPro" id="IPR015424">
    <property type="entry name" value="PyrdxlP-dep_Trfase"/>
</dbReference>
<evidence type="ECO:0000256" key="4">
    <source>
        <dbReference type="PIRSR" id="PIRSR000390-2"/>
    </source>
</evidence>
<dbReference type="Gene3D" id="3.90.1150.10">
    <property type="entry name" value="Aspartate Aminotransferase, domain 1"/>
    <property type="match status" value="1"/>
</dbReference>
<dbReference type="InterPro" id="IPR015422">
    <property type="entry name" value="PyrdxlP-dep_Trfase_small"/>
</dbReference>
<feature type="modified residue" description="N6-(pyridoxal phosphate)lysine" evidence="4">
    <location>
        <position position="191"/>
    </location>
</feature>
<dbReference type="PANTHER" id="PTHR30244">
    <property type="entry name" value="TRANSAMINASE"/>
    <property type="match status" value="1"/>
</dbReference>
<feature type="active site" description="Proton acceptor" evidence="3">
    <location>
        <position position="191"/>
    </location>
</feature>
<dbReference type="InterPro" id="IPR015421">
    <property type="entry name" value="PyrdxlP-dep_Trfase_major"/>
</dbReference>
<evidence type="ECO:0000256" key="1">
    <source>
        <dbReference type="ARBA" id="ARBA00022898"/>
    </source>
</evidence>
<reference evidence="7" key="1">
    <citation type="submission" date="2016-11" db="EMBL/GenBank/DDBJ databases">
        <authorList>
            <person name="Varghese N."/>
            <person name="Submissions S."/>
        </authorList>
    </citation>
    <scope>NUCLEOTIDE SEQUENCE [LARGE SCALE GENOMIC DNA]</scope>
    <source>
        <strain evidence="7">UWOS</strain>
    </source>
</reference>
<dbReference type="GO" id="GO:0008483">
    <property type="term" value="F:transaminase activity"/>
    <property type="evidence" value="ECO:0007669"/>
    <property type="project" value="TreeGrafter"/>
</dbReference>
<gene>
    <name evidence="6" type="ORF">SAMN05720469_10613</name>
</gene>
<dbReference type="PANTHER" id="PTHR30244:SF36">
    <property type="entry name" value="3-OXO-GLUCOSE-6-PHOSPHATE:GLUTAMATE AMINOTRANSFERASE"/>
    <property type="match status" value="1"/>
</dbReference>
<evidence type="ECO:0000313" key="7">
    <source>
        <dbReference type="Proteomes" id="UP000184275"/>
    </source>
</evidence>
<sequence>MIDYLDLKRVTESFEPELSSVIRRVTESGWYIRGKECEKFEENFKAFCGTAFCVGVANGLEALILIFRAYIALGKLRAGDSVIVPANTYIATILALTENGLHPVLVEPDEETFNLSLENCERAYSQNSRIQAILAVHLYGRVIPGEELAEFAESHHLLLVEDAAQGHGARQKGICAGAFGDAAAFSFYPGKNLGALGDGGAVTTSDEELARMIRVLSNYGSEKKYVNSVKGLNSRLDEMQAAILSCKLTRLNLDNQVRQKIANRYLREIQNPWIKLPSPGASGEHVWHIFALRSEKRHALQEHLKKWGINTLVHYPVPPHKQKAYAEWNSLSFPITESIANTELSIPLYPQLSSEEISQIIEAVNAFGA</sequence>
<dbReference type="Proteomes" id="UP000184275">
    <property type="component" value="Unassembled WGS sequence"/>
</dbReference>
<keyword evidence="7" id="KW-1185">Reference proteome</keyword>
<evidence type="ECO:0000256" key="5">
    <source>
        <dbReference type="RuleBase" id="RU004508"/>
    </source>
</evidence>
<keyword evidence="1 4" id="KW-0663">Pyridoxal phosphate</keyword>
<evidence type="ECO:0000313" key="6">
    <source>
        <dbReference type="EMBL" id="SHK42530.1"/>
    </source>
</evidence>
<dbReference type="PIRSF" id="PIRSF000390">
    <property type="entry name" value="PLP_StrS"/>
    <property type="match status" value="1"/>
</dbReference>
<evidence type="ECO:0000256" key="3">
    <source>
        <dbReference type="PIRSR" id="PIRSR000390-1"/>
    </source>
</evidence>
<dbReference type="AlphaFoldDB" id="A0A1M6SCS7"/>
<dbReference type="RefSeq" id="WP_073303005.1">
    <property type="nucleotide sequence ID" value="NZ_FRAW01000006.1"/>
</dbReference>
<name>A0A1M6SCS7_9BACT</name>
<dbReference type="Gene3D" id="3.40.640.10">
    <property type="entry name" value="Type I PLP-dependent aspartate aminotransferase-like (Major domain)"/>
    <property type="match status" value="1"/>
</dbReference>
<dbReference type="EMBL" id="FRAW01000006">
    <property type="protein sequence ID" value="SHK42530.1"/>
    <property type="molecule type" value="Genomic_DNA"/>
</dbReference>
<accession>A0A1M6SCS7</accession>